<gene>
    <name evidence="3" type="ORF">F8B43_0730</name>
</gene>
<evidence type="ECO:0000256" key="1">
    <source>
        <dbReference type="ARBA" id="ARBA00022679"/>
    </source>
</evidence>
<organism evidence="3 4">
    <name type="scientific">Methylorubrum populi</name>
    <dbReference type="NCBI Taxonomy" id="223967"/>
    <lineage>
        <taxon>Bacteria</taxon>
        <taxon>Pseudomonadati</taxon>
        <taxon>Pseudomonadota</taxon>
        <taxon>Alphaproteobacteria</taxon>
        <taxon>Hyphomicrobiales</taxon>
        <taxon>Methylobacteriaceae</taxon>
        <taxon>Methylorubrum</taxon>
    </lineage>
</organism>
<dbReference type="InterPro" id="IPR050832">
    <property type="entry name" value="Bact_Acetyltransf"/>
</dbReference>
<dbReference type="SUPFAM" id="SSF55729">
    <property type="entry name" value="Acyl-CoA N-acyltransferases (Nat)"/>
    <property type="match status" value="1"/>
</dbReference>
<keyword evidence="1 3" id="KW-0808">Transferase</keyword>
<evidence type="ECO:0000313" key="4">
    <source>
        <dbReference type="Proteomes" id="UP000469949"/>
    </source>
</evidence>
<dbReference type="CDD" id="cd04301">
    <property type="entry name" value="NAT_SF"/>
    <property type="match status" value="1"/>
</dbReference>
<dbReference type="PROSITE" id="PS51186">
    <property type="entry name" value="GNAT"/>
    <property type="match status" value="1"/>
</dbReference>
<dbReference type="GO" id="GO:0016747">
    <property type="term" value="F:acyltransferase activity, transferring groups other than amino-acyl groups"/>
    <property type="evidence" value="ECO:0007669"/>
    <property type="project" value="InterPro"/>
</dbReference>
<dbReference type="InterPro" id="IPR016181">
    <property type="entry name" value="Acyl_CoA_acyltransferase"/>
</dbReference>
<reference evidence="3 4" key="1">
    <citation type="submission" date="2019-10" db="EMBL/GenBank/DDBJ databases">
        <title>Draft Genome Sequence of the Caffeine Degrading Methylotroph Methylorubrum populi PINKEL.</title>
        <authorList>
            <person name="Dawson S.C."/>
            <person name="Zhang X."/>
            <person name="Wright M.E."/>
            <person name="Sharma G."/>
            <person name="Langner J.T."/>
            <person name="Ditty J.L."/>
            <person name="Subuyuj G.A."/>
        </authorList>
    </citation>
    <scope>NUCLEOTIDE SEQUENCE [LARGE SCALE GENOMIC DNA]</scope>
    <source>
        <strain evidence="3 4">Pinkel</strain>
    </source>
</reference>
<dbReference type="Gene3D" id="3.40.630.30">
    <property type="match status" value="1"/>
</dbReference>
<dbReference type="PANTHER" id="PTHR43877">
    <property type="entry name" value="AMINOALKYLPHOSPHONATE N-ACETYLTRANSFERASE-RELATED-RELATED"/>
    <property type="match status" value="1"/>
</dbReference>
<dbReference type="Proteomes" id="UP000469949">
    <property type="component" value="Unassembled WGS sequence"/>
</dbReference>
<sequence>MGSRYGLEIRSALPADAPGLAALLSAAGHPVAAPVLAERIEALRHGHGTALLALEWGPPSGIVVLHWYPVLEQAALMAQITTLLVAPDGRRRGIGRQLIKAASQAARMAGCGAIQLLAAAEGNGLTEFCDATGFVPSASGFVRPLRKKG</sequence>
<dbReference type="AlphaFoldDB" id="A0A514KL65"/>
<dbReference type="InterPro" id="IPR000182">
    <property type="entry name" value="GNAT_dom"/>
</dbReference>
<protein>
    <submittedName>
        <fullName evidence="3">Histone acetyltransferase HPA2</fullName>
    </submittedName>
</protein>
<evidence type="ECO:0000256" key="2">
    <source>
        <dbReference type="ARBA" id="ARBA00023315"/>
    </source>
</evidence>
<accession>A0A514KL65</accession>
<proteinExistence type="predicted"/>
<dbReference type="EMBL" id="WEKV01000004">
    <property type="protein sequence ID" value="KAB7787294.1"/>
    <property type="molecule type" value="Genomic_DNA"/>
</dbReference>
<keyword evidence="2" id="KW-0012">Acyltransferase</keyword>
<comment type="caution">
    <text evidence="3">The sequence shown here is derived from an EMBL/GenBank/DDBJ whole genome shotgun (WGS) entry which is preliminary data.</text>
</comment>
<evidence type="ECO:0000313" key="3">
    <source>
        <dbReference type="EMBL" id="KAB7787294.1"/>
    </source>
</evidence>
<dbReference type="Pfam" id="PF00583">
    <property type="entry name" value="Acetyltransf_1"/>
    <property type="match status" value="1"/>
</dbReference>
<dbReference type="RefSeq" id="WP_141950515.1">
    <property type="nucleotide sequence ID" value="NZ_CP039546.1"/>
</dbReference>
<name>A0A514KL65_9HYPH</name>